<feature type="domain" description="Aerobactin siderophore biosynthesis IucA/IucC N-terminal" evidence="2">
    <location>
        <begin position="169"/>
        <end position="419"/>
    </location>
</feature>
<evidence type="ECO:0000313" key="4">
    <source>
        <dbReference type="EMBL" id="WND05558.1"/>
    </source>
</evidence>
<dbReference type="Pfam" id="PF06276">
    <property type="entry name" value="FhuF"/>
    <property type="match status" value="1"/>
</dbReference>
<evidence type="ECO:0000256" key="1">
    <source>
        <dbReference type="ARBA" id="ARBA00004924"/>
    </source>
</evidence>
<evidence type="ECO:0000259" key="3">
    <source>
        <dbReference type="Pfam" id="PF06276"/>
    </source>
</evidence>
<dbReference type="InterPro" id="IPR007310">
    <property type="entry name" value="Aerobactin_biosyn_IucA/IucC_N"/>
</dbReference>
<proteinExistence type="predicted"/>
<comment type="pathway">
    <text evidence="1">Siderophore biosynthesis.</text>
</comment>
<name>A0AB38YVW0_9GAMM</name>
<gene>
    <name evidence="4" type="ORF">RHP80_15495</name>
</gene>
<dbReference type="Proteomes" id="UP001256400">
    <property type="component" value="Chromosome"/>
</dbReference>
<dbReference type="RefSeq" id="WP_025095755.1">
    <property type="nucleotide sequence ID" value="NZ_BKFD01000021.1"/>
</dbReference>
<dbReference type="PANTHER" id="PTHR34384">
    <property type="entry name" value="L-2,3-DIAMINOPROPANOATE--CITRATE LIGASE"/>
    <property type="match status" value="1"/>
</dbReference>
<dbReference type="GO" id="GO:0019290">
    <property type="term" value="P:siderophore biosynthetic process"/>
    <property type="evidence" value="ECO:0007669"/>
    <property type="project" value="InterPro"/>
</dbReference>
<dbReference type="InterPro" id="IPR022770">
    <property type="entry name" value="IucA/IucC-like_C"/>
</dbReference>
<dbReference type="PANTHER" id="PTHR34384:SF6">
    <property type="entry name" value="STAPHYLOFERRIN B SYNTHASE"/>
    <property type="match status" value="1"/>
</dbReference>
<dbReference type="EMBL" id="CP134206">
    <property type="protein sequence ID" value="WND05558.1"/>
    <property type="molecule type" value="Genomic_DNA"/>
</dbReference>
<organism evidence="4 5">
    <name type="scientific">Acinetobacter soli</name>
    <dbReference type="NCBI Taxonomy" id="487316"/>
    <lineage>
        <taxon>Bacteria</taxon>
        <taxon>Pseudomonadati</taxon>
        <taxon>Pseudomonadota</taxon>
        <taxon>Gammaproteobacteria</taxon>
        <taxon>Moraxellales</taxon>
        <taxon>Moraxellaceae</taxon>
        <taxon>Acinetobacter</taxon>
    </lineage>
</organism>
<sequence>MNSKLQLHVQLQHSIQQDLLNSFLAEDFFAAHDMQTSSQVQQVIQKLAPYAKDALAQACQELTHFVVYGTESRTKLVIIGITPAYKQPWQIKPNAIFLFDHTEQRIHHEPSALMLYDAFIHLGLFADCTAEKIQQFRDDLMLADAQSALSANVSIFKNSQQDHSPAKHFQNLEQYAALRDRPYHPLAKLKDGFSATDYQQYSPEFQQPITVRWVAVRKDLLVVGRDIHDLELDQPARIFLNPTQQAQLHAELIAKKIDSNYLPMPMHAWQFEHVLDSTFAQEIDLGCLIPLVFSVHHFYASSSIRTLISGLNPEDHLKLPLGIKALGSLRFLPIVKMINGQKNQQLLAEAKRIDPVLASRLWLCDEHQWWGFMPHQPHNLTPQNETLFEEQPMHLAAQRRIIPAELLKAPYQLIPMASLGQSGLADASVFQSLFGAQLPTPEVVKHVFYTLCHEFFEINLRLFRLGLMGEIHGQNVCLVLKQGQFAGLLLRDHDSVRIHLPWMQQAGLHDPVYLSPSDFRITLYHDSVEELLVYLQTLGIQVNLASILESVARHYQLDEKLLWLALAQALKDTLESVPFSPEARRLLTHCLFEEKLWPHKQLLRPLLQQDNRVGSMPTRVGQTYNVLQRMTAYHE</sequence>
<dbReference type="InterPro" id="IPR037455">
    <property type="entry name" value="LucA/IucC-like"/>
</dbReference>
<evidence type="ECO:0000313" key="5">
    <source>
        <dbReference type="Proteomes" id="UP001256400"/>
    </source>
</evidence>
<dbReference type="Gene3D" id="1.10.510.40">
    <property type="match status" value="1"/>
</dbReference>
<dbReference type="Pfam" id="PF04183">
    <property type="entry name" value="IucA_IucC"/>
    <property type="match status" value="1"/>
</dbReference>
<dbReference type="AlphaFoldDB" id="A0AB38YVW0"/>
<feature type="domain" description="Aerobactin siderophore biosynthesis IucA/IucC-like C-terminal" evidence="3">
    <location>
        <begin position="462"/>
        <end position="610"/>
    </location>
</feature>
<dbReference type="GO" id="GO:0016881">
    <property type="term" value="F:acid-amino acid ligase activity"/>
    <property type="evidence" value="ECO:0007669"/>
    <property type="project" value="UniProtKB-ARBA"/>
</dbReference>
<accession>A0AB38YVW0</accession>
<reference evidence="4" key="1">
    <citation type="submission" date="2023-09" db="EMBL/GenBank/DDBJ databases">
        <title>Acinetobacter soli.</title>
        <authorList>
            <person name="Kim B."/>
            <person name="Kim D."/>
            <person name="Park D."/>
        </authorList>
    </citation>
    <scope>NUCLEOTIDE SEQUENCE</scope>
    <source>
        <strain evidence="4">2023.05</strain>
    </source>
</reference>
<protein>
    <submittedName>
        <fullName evidence="4">IucA/IucC family protein</fullName>
    </submittedName>
</protein>
<evidence type="ECO:0000259" key="2">
    <source>
        <dbReference type="Pfam" id="PF04183"/>
    </source>
</evidence>